<protein>
    <submittedName>
        <fullName evidence="1">Uncharacterized protein</fullName>
    </submittedName>
</protein>
<evidence type="ECO:0000313" key="1">
    <source>
        <dbReference type="EMBL" id="PBC27721.1"/>
    </source>
</evidence>
<dbReference type="Proteomes" id="UP000242457">
    <property type="component" value="Unassembled WGS sequence"/>
</dbReference>
<organism evidence="1 2">
    <name type="scientific">Apis cerana cerana</name>
    <name type="common">Oriental honeybee</name>
    <dbReference type="NCBI Taxonomy" id="94128"/>
    <lineage>
        <taxon>Eukaryota</taxon>
        <taxon>Metazoa</taxon>
        <taxon>Ecdysozoa</taxon>
        <taxon>Arthropoda</taxon>
        <taxon>Hexapoda</taxon>
        <taxon>Insecta</taxon>
        <taxon>Pterygota</taxon>
        <taxon>Neoptera</taxon>
        <taxon>Endopterygota</taxon>
        <taxon>Hymenoptera</taxon>
        <taxon>Apocrita</taxon>
        <taxon>Aculeata</taxon>
        <taxon>Apoidea</taxon>
        <taxon>Anthophila</taxon>
        <taxon>Apidae</taxon>
        <taxon>Apis</taxon>
    </lineage>
</organism>
<dbReference type="AlphaFoldDB" id="A0A2A3E9I6"/>
<accession>A0A2A3E9I6</accession>
<dbReference type="EMBL" id="KZ288343">
    <property type="protein sequence ID" value="PBC27721.1"/>
    <property type="molecule type" value="Genomic_DNA"/>
</dbReference>
<sequence>MKDKAEGNIESIKWWPRLDVNIHFASVIPVMHNIIPLDTTPEMGSDFEQVQGDLASLERFLKPRESHLKSLCRWPGVDRWPSICCRVSTQYTSILRPQWLFASIALVP</sequence>
<proteinExistence type="predicted"/>
<keyword evidence="2" id="KW-1185">Reference proteome</keyword>
<gene>
    <name evidence="1" type="ORF">APICC_04049</name>
</gene>
<name>A0A2A3E9I6_APICC</name>
<reference evidence="1 2" key="1">
    <citation type="submission" date="2014-07" db="EMBL/GenBank/DDBJ databases">
        <title>Genomic and transcriptomic analysis on Apis cerana provide comprehensive insights into honey bee biology.</title>
        <authorList>
            <person name="Diao Q."/>
            <person name="Sun L."/>
            <person name="Zheng H."/>
            <person name="Zheng H."/>
            <person name="Xu S."/>
            <person name="Wang S."/>
            <person name="Zeng Z."/>
            <person name="Hu F."/>
            <person name="Su S."/>
            <person name="Wu J."/>
        </authorList>
    </citation>
    <scope>NUCLEOTIDE SEQUENCE [LARGE SCALE GENOMIC DNA]</scope>
    <source>
        <tissue evidence="1">Pupae without intestine</tissue>
    </source>
</reference>
<evidence type="ECO:0000313" key="2">
    <source>
        <dbReference type="Proteomes" id="UP000242457"/>
    </source>
</evidence>